<accession>A0A918W138</accession>
<keyword evidence="3" id="KW-1185">Reference proteome</keyword>
<dbReference type="Proteomes" id="UP000610456">
    <property type="component" value="Unassembled WGS sequence"/>
</dbReference>
<gene>
    <name evidence="2" type="ORF">GCM10007103_28080</name>
</gene>
<reference evidence="2" key="1">
    <citation type="journal article" date="2014" name="Int. J. Syst. Evol. Microbiol.">
        <title>Complete genome sequence of Corynebacterium casei LMG S-19264T (=DSM 44701T), isolated from a smear-ripened cheese.</title>
        <authorList>
            <consortium name="US DOE Joint Genome Institute (JGI-PGF)"/>
            <person name="Walter F."/>
            <person name="Albersmeier A."/>
            <person name="Kalinowski J."/>
            <person name="Ruckert C."/>
        </authorList>
    </citation>
    <scope>NUCLEOTIDE SEQUENCE</scope>
    <source>
        <strain evidence="2">KCTC 12719</strain>
    </source>
</reference>
<keyword evidence="1" id="KW-1133">Transmembrane helix</keyword>
<organism evidence="2 3">
    <name type="scientific">Salinimicrobium marinum</name>
    <dbReference type="NCBI Taxonomy" id="680283"/>
    <lineage>
        <taxon>Bacteria</taxon>
        <taxon>Pseudomonadati</taxon>
        <taxon>Bacteroidota</taxon>
        <taxon>Flavobacteriia</taxon>
        <taxon>Flavobacteriales</taxon>
        <taxon>Flavobacteriaceae</taxon>
        <taxon>Salinimicrobium</taxon>
    </lineage>
</organism>
<protein>
    <submittedName>
        <fullName evidence="2">Uncharacterized protein</fullName>
    </submittedName>
</protein>
<dbReference type="RefSeq" id="WP_189605418.1">
    <property type="nucleotide sequence ID" value="NZ_BMXB01000014.1"/>
</dbReference>
<dbReference type="EMBL" id="BMXB01000014">
    <property type="protein sequence ID" value="GHA45414.1"/>
    <property type="molecule type" value="Genomic_DNA"/>
</dbReference>
<evidence type="ECO:0000256" key="1">
    <source>
        <dbReference type="SAM" id="Phobius"/>
    </source>
</evidence>
<feature type="transmembrane region" description="Helical" evidence="1">
    <location>
        <begin position="47"/>
        <end position="65"/>
    </location>
</feature>
<keyword evidence="1" id="KW-0812">Transmembrane</keyword>
<reference evidence="2" key="2">
    <citation type="submission" date="2020-09" db="EMBL/GenBank/DDBJ databases">
        <authorList>
            <person name="Sun Q."/>
            <person name="Kim S."/>
        </authorList>
    </citation>
    <scope>NUCLEOTIDE SEQUENCE</scope>
    <source>
        <strain evidence="2">KCTC 12719</strain>
    </source>
</reference>
<sequence length="74" mass="8387">MTSEKMKIGYLIFTTGSLLKFLAVILVIGIVDFFVAQHLFIHTALSPFVLVALNLLIYYLCLPWIKKGVTEIEK</sequence>
<proteinExistence type="predicted"/>
<keyword evidence="1" id="KW-0472">Membrane</keyword>
<name>A0A918W138_9FLAO</name>
<dbReference type="AlphaFoldDB" id="A0A918W138"/>
<evidence type="ECO:0000313" key="2">
    <source>
        <dbReference type="EMBL" id="GHA45414.1"/>
    </source>
</evidence>
<comment type="caution">
    <text evidence="2">The sequence shown here is derived from an EMBL/GenBank/DDBJ whole genome shotgun (WGS) entry which is preliminary data.</text>
</comment>
<evidence type="ECO:0000313" key="3">
    <source>
        <dbReference type="Proteomes" id="UP000610456"/>
    </source>
</evidence>